<accession>A0A5C3QXG8</accession>
<feature type="domain" description="ABC1 atypical kinase-like" evidence="3">
    <location>
        <begin position="270"/>
        <end position="438"/>
    </location>
</feature>
<comment type="similarity">
    <text evidence="1">Belongs to the protein kinase superfamily. ADCK protein kinase family.</text>
</comment>
<dbReference type="STRING" id="1884261.A0A5C3QXG8"/>
<keyword evidence="2" id="KW-1133">Transmembrane helix</keyword>
<keyword evidence="2" id="KW-0472">Membrane</keyword>
<reference evidence="4 5" key="1">
    <citation type="journal article" date="2019" name="Nat. Ecol. Evol.">
        <title>Megaphylogeny resolves global patterns of mushroom evolution.</title>
        <authorList>
            <person name="Varga T."/>
            <person name="Krizsan K."/>
            <person name="Foldi C."/>
            <person name="Dima B."/>
            <person name="Sanchez-Garcia M."/>
            <person name="Sanchez-Ramirez S."/>
            <person name="Szollosi G.J."/>
            <person name="Szarkandi J.G."/>
            <person name="Papp V."/>
            <person name="Albert L."/>
            <person name="Andreopoulos W."/>
            <person name="Angelini C."/>
            <person name="Antonin V."/>
            <person name="Barry K.W."/>
            <person name="Bougher N.L."/>
            <person name="Buchanan P."/>
            <person name="Buyck B."/>
            <person name="Bense V."/>
            <person name="Catcheside P."/>
            <person name="Chovatia M."/>
            <person name="Cooper J."/>
            <person name="Damon W."/>
            <person name="Desjardin D."/>
            <person name="Finy P."/>
            <person name="Geml J."/>
            <person name="Haridas S."/>
            <person name="Hughes K."/>
            <person name="Justo A."/>
            <person name="Karasinski D."/>
            <person name="Kautmanova I."/>
            <person name="Kiss B."/>
            <person name="Kocsube S."/>
            <person name="Kotiranta H."/>
            <person name="LaButti K.M."/>
            <person name="Lechner B.E."/>
            <person name="Liimatainen K."/>
            <person name="Lipzen A."/>
            <person name="Lukacs Z."/>
            <person name="Mihaltcheva S."/>
            <person name="Morgado L.N."/>
            <person name="Niskanen T."/>
            <person name="Noordeloos M.E."/>
            <person name="Ohm R.A."/>
            <person name="Ortiz-Santana B."/>
            <person name="Ovrebo C."/>
            <person name="Racz N."/>
            <person name="Riley R."/>
            <person name="Savchenko A."/>
            <person name="Shiryaev A."/>
            <person name="Soop K."/>
            <person name="Spirin V."/>
            <person name="Szebenyi C."/>
            <person name="Tomsovsky M."/>
            <person name="Tulloss R.E."/>
            <person name="Uehling J."/>
            <person name="Grigoriev I.V."/>
            <person name="Vagvolgyi C."/>
            <person name="Papp T."/>
            <person name="Martin F.M."/>
            <person name="Miettinen O."/>
            <person name="Hibbett D.S."/>
            <person name="Nagy L.G."/>
        </authorList>
    </citation>
    <scope>NUCLEOTIDE SEQUENCE [LARGE SCALE GENOMIC DNA]</scope>
    <source>
        <strain evidence="4 5">CBS 309.79</strain>
    </source>
</reference>
<keyword evidence="2" id="KW-0812">Transmembrane</keyword>
<dbReference type="PANTHER" id="PTHR45890">
    <property type="entry name" value="AARF DOMAIN CONTAINING KINASE 2 (PREDICTED)"/>
    <property type="match status" value="1"/>
</dbReference>
<dbReference type="EMBL" id="ML178815">
    <property type="protein sequence ID" value="TFL06078.1"/>
    <property type="molecule type" value="Genomic_DNA"/>
</dbReference>
<dbReference type="InterPro" id="IPR044095">
    <property type="entry name" value="ADCK2_dom"/>
</dbReference>
<dbReference type="SUPFAM" id="SSF56112">
    <property type="entry name" value="Protein kinase-like (PK-like)"/>
    <property type="match status" value="1"/>
</dbReference>
<name>A0A5C3QXG8_9AGAR</name>
<sequence>MFFYRLANNARSGILHKITSPNVVRSRTITNGHKFPGVFTRTPISRFSVRKYALAAAPVFLGVALYSYPREQDLLSTIMRSAAMIPERQPTPTILFSPQEPQRSIPSRILSLLNDHIWEPILTTGRFIHLFFLFFPVIVCSPMLLVGKPEKRLKGDRWGAVWWYDLLVSRMQAAGPTFIKLSQWAGSRADLFPTMLCDRLGSMHSRGKPHSLAHTKRVIEKVFGRPFDEVFEEFDGTPIGTGAIAQVYKAKLKQDLIPPSFLGPRRNGDTHPATAAALALNNPAPSVPSAAVAVKVLHPRVHTNISRDLAIMSFFANALNLLPGMEWLSLPEEVDVFGDMMSQQLNLRNEADNLVAFEKNFAGRNIPATFPRPLIDWSTRDLLVEEYENALPLEWFLKHGGGPYNEQMATVGLDAFLNMLLLDNFVHADLHPGNIMIKFLKPPTTSMLLKNIGSALFPSFAEASENGGTAGSLHPADRESDDVVDKLRSTKHDPVAWNAQLADLYVDGYIPEIVFIDAGLVTTLSSTNRRNFLDLFQAIAHFDGYLTGQLMVARSKTPELAIDTEHFALKMQNIVLSVKRKTFSLGQIKISDILTDVLKAVRNHHVKLEGDFVNTVISALLLEGIGRRLDPSLDLFKSALPILRQVGGTMAVEEGKKGFQTMPSEDFGSLVKVWVWMETRQMIGSAIVNADEMVRYDW</sequence>
<evidence type="ECO:0000313" key="5">
    <source>
        <dbReference type="Proteomes" id="UP000305067"/>
    </source>
</evidence>
<dbReference type="CDD" id="cd13971">
    <property type="entry name" value="ADCK2-like"/>
    <property type="match status" value="1"/>
</dbReference>
<evidence type="ECO:0000259" key="3">
    <source>
        <dbReference type="Pfam" id="PF03109"/>
    </source>
</evidence>
<feature type="transmembrane region" description="Helical" evidence="2">
    <location>
        <begin position="127"/>
        <end position="147"/>
    </location>
</feature>
<organism evidence="4 5">
    <name type="scientific">Pterulicium gracile</name>
    <dbReference type="NCBI Taxonomy" id="1884261"/>
    <lineage>
        <taxon>Eukaryota</taxon>
        <taxon>Fungi</taxon>
        <taxon>Dikarya</taxon>
        <taxon>Basidiomycota</taxon>
        <taxon>Agaricomycotina</taxon>
        <taxon>Agaricomycetes</taxon>
        <taxon>Agaricomycetidae</taxon>
        <taxon>Agaricales</taxon>
        <taxon>Pleurotineae</taxon>
        <taxon>Pterulaceae</taxon>
        <taxon>Pterulicium</taxon>
    </lineage>
</organism>
<dbReference type="InterPro" id="IPR011009">
    <property type="entry name" value="Kinase-like_dom_sf"/>
</dbReference>
<proteinExistence type="inferred from homology"/>
<evidence type="ECO:0000256" key="1">
    <source>
        <dbReference type="ARBA" id="ARBA00009670"/>
    </source>
</evidence>
<dbReference type="InterPro" id="IPR052402">
    <property type="entry name" value="ADCK_kinase"/>
</dbReference>
<dbReference type="InterPro" id="IPR004147">
    <property type="entry name" value="ABC1_dom"/>
</dbReference>
<evidence type="ECO:0000313" key="4">
    <source>
        <dbReference type="EMBL" id="TFL06078.1"/>
    </source>
</evidence>
<gene>
    <name evidence="4" type="ORF">BDV98DRAFT_498397</name>
</gene>
<keyword evidence="5" id="KW-1185">Reference proteome</keyword>
<dbReference type="GO" id="GO:0005739">
    <property type="term" value="C:mitochondrion"/>
    <property type="evidence" value="ECO:0007669"/>
    <property type="project" value="TreeGrafter"/>
</dbReference>
<dbReference type="PANTHER" id="PTHR45890:SF1">
    <property type="entry name" value="AARF DOMAIN CONTAINING KINASE 2"/>
    <property type="match status" value="1"/>
</dbReference>
<dbReference type="Pfam" id="PF03109">
    <property type="entry name" value="ABC1"/>
    <property type="match status" value="2"/>
</dbReference>
<feature type="domain" description="ABC1 atypical kinase-like" evidence="3">
    <location>
        <begin position="203"/>
        <end position="254"/>
    </location>
</feature>
<dbReference type="AlphaFoldDB" id="A0A5C3QXG8"/>
<protein>
    <recommendedName>
        <fullName evidence="3">ABC1 atypical kinase-like domain-containing protein</fullName>
    </recommendedName>
</protein>
<dbReference type="OrthoDB" id="1290869at2759"/>
<dbReference type="Proteomes" id="UP000305067">
    <property type="component" value="Unassembled WGS sequence"/>
</dbReference>
<evidence type="ECO:0000256" key="2">
    <source>
        <dbReference type="SAM" id="Phobius"/>
    </source>
</evidence>